<comment type="function">
    <text evidence="1">Required for O(2)-independent ubiquinone (coenzyme Q) biosynthesis. Likely functions as an accessory factor.</text>
</comment>
<dbReference type="Proteomes" id="UP000254260">
    <property type="component" value="Unassembled WGS sequence"/>
</dbReference>
<reference evidence="3 4" key="1">
    <citation type="submission" date="2018-06" db="EMBL/GenBank/DDBJ databases">
        <authorList>
            <consortium name="Pathogen Informatics"/>
            <person name="Doyle S."/>
        </authorList>
    </citation>
    <scope>NUCLEOTIDE SEQUENCE [LARGE SCALE GENOMIC DNA]</scope>
    <source>
        <strain evidence="3 4">NCTC10899</strain>
    </source>
</reference>
<accession>A0A379IVH4</accession>
<dbReference type="EMBL" id="UGUU01000001">
    <property type="protein sequence ID" value="SUD40182.1"/>
    <property type="molecule type" value="Genomic_DNA"/>
</dbReference>
<dbReference type="UniPathway" id="UPA00232"/>
<name>A0A379IVH4_ECTME</name>
<evidence type="ECO:0000313" key="3">
    <source>
        <dbReference type="EMBL" id="SUD40182.1"/>
    </source>
</evidence>
<evidence type="ECO:0000259" key="2">
    <source>
        <dbReference type="Pfam" id="PF02036"/>
    </source>
</evidence>
<dbReference type="RefSeq" id="WP_115291613.1">
    <property type="nucleotide sequence ID" value="NZ_UGUU01000001.1"/>
</dbReference>
<dbReference type="InterPro" id="IPR003033">
    <property type="entry name" value="SCP2_sterol-bd_dom"/>
</dbReference>
<protein>
    <recommendedName>
        <fullName evidence="1">Ubiquinone biosynthesis accessory factor UbiT</fullName>
    </recommendedName>
</protein>
<dbReference type="Gene3D" id="3.30.1050.10">
    <property type="entry name" value="SCP2 sterol-binding domain"/>
    <property type="match status" value="1"/>
</dbReference>
<comment type="pathway">
    <text evidence="1">Cofactor biosynthesis; ubiquinone biosynthesis.</text>
</comment>
<sequence length="153" mass="17167">MTLAQRLVKLGTPLLPLGQYVPFAVQRTVIESVAARLFATPLAEGAFDLLAGRWLRIEISDLGLAWCVSCVGTRLLVRRREAVDVTIRGRWRDFLLLASRREDPDTLFFRRHLVIEGDTDLGLGVKNLLDALEPQELSPRAWQLIQAIGEAVH</sequence>
<evidence type="ECO:0000256" key="1">
    <source>
        <dbReference type="HAMAP-Rule" id="MF_02231"/>
    </source>
</evidence>
<dbReference type="InterPro" id="IPR016830">
    <property type="entry name" value="UbiT"/>
</dbReference>
<comment type="similarity">
    <text evidence="1">Belongs to the UbiT family.</text>
</comment>
<gene>
    <name evidence="1" type="primary">ubiT</name>
    <name evidence="3" type="ORF">NCTC10899_03014</name>
</gene>
<organism evidence="3 4">
    <name type="scientific">Ectopseudomonas mendocina</name>
    <name type="common">Pseudomonas mendocina</name>
    <dbReference type="NCBI Taxonomy" id="300"/>
    <lineage>
        <taxon>Bacteria</taxon>
        <taxon>Pseudomonadati</taxon>
        <taxon>Pseudomonadota</taxon>
        <taxon>Gammaproteobacteria</taxon>
        <taxon>Pseudomonadales</taxon>
        <taxon>Pseudomonadaceae</taxon>
        <taxon>Ectopseudomonas</taxon>
    </lineage>
</organism>
<keyword evidence="1" id="KW-0831">Ubiquinone biosynthesis</keyword>
<evidence type="ECO:0000313" key="4">
    <source>
        <dbReference type="Proteomes" id="UP000254260"/>
    </source>
</evidence>
<feature type="domain" description="SCP2" evidence="2">
    <location>
        <begin position="40"/>
        <end position="130"/>
    </location>
</feature>
<dbReference type="OrthoDB" id="5292463at2"/>
<dbReference type="GO" id="GO:0006744">
    <property type="term" value="P:ubiquinone biosynthetic process"/>
    <property type="evidence" value="ECO:0007669"/>
    <property type="project" value="UniProtKB-UniRule"/>
</dbReference>
<dbReference type="AlphaFoldDB" id="A0A379IVH4"/>
<dbReference type="InterPro" id="IPR036527">
    <property type="entry name" value="SCP2_sterol-bd_dom_sf"/>
</dbReference>
<proteinExistence type="inferred from homology"/>
<dbReference type="HAMAP" id="MF_02231">
    <property type="entry name" value="UbiT"/>
    <property type="match status" value="1"/>
</dbReference>
<dbReference type="PIRSF" id="PIRSF025550">
    <property type="entry name" value="UCP025550_lpd_carrier"/>
    <property type="match status" value="1"/>
</dbReference>
<dbReference type="Pfam" id="PF02036">
    <property type="entry name" value="SCP2"/>
    <property type="match status" value="1"/>
</dbReference>
<dbReference type="SUPFAM" id="SSF55718">
    <property type="entry name" value="SCP-like"/>
    <property type="match status" value="1"/>
</dbReference>